<dbReference type="EMBL" id="FVGW01000001">
    <property type="protein sequence ID" value="SKL32820.1"/>
    <property type="molecule type" value="Genomic_DNA"/>
</dbReference>
<proteinExistence type="predicted"/>
<reference evidence="1 2" key="1">
    <citation type="submission" date="2016-11" db="EMBL/GenBank/DDBJ databases">
        <authorList>
            <consortium name="Pathogen Informatics"/>
        </authorList>
    </citation>
    <scope>NUCLEOTIDE SEQUENCE [LARGE SCALE GENOMIC DNA]</scope>
    <source>
        <strain evidence="1 2">911</strain>
    </source>
</reference>
<dbReference type="Proteomes" id="UP000190074">
    <property type="component" value="Unassembled WGS sequence"/>
</dbReference>
<dbReference type="AntiFam" id="ANF00103">
    <property type="entry name" value="Shadow ORF (opposite can)"/>
</dbReference>
<evidence type="ECO:0000313" key="2">
    <source>
        <dbReference type="Proteomes" id="UP000190074"/>
    </source>
</evidence>
<dbReference type="AlphaFoldDB" id="A0A1T8GH80"/>
<protein>
    <submittedName>
        <fullName evidence="1">Uncharacterized protein</fullName>
    </submittedName>
</protein>
<accession>A0A1T8GH80</accession>
<name>A0A1T8GH80_9MYCO</name>
<gene>
    <name evidence="1" type="ORF">SAMEA2259716_00001</name>
</gene>
<evidence type="ECO:0000313" key="1">
    <source>
        <dbReference type="EMBL" id="SKL32820.1"/>
    </source>
</evidence>
<organism evidence="1 2">
    <name type="scientific">Mycobacteroides abscessus subsp. massiliense</name>
    <dbReference type="NCBI Taxonomy" id="1962118"/>
    <lineage>
        <taxon>Bacteria</taxon>
        <taxon>Bacillati</taxon>
        <taxon>Actinomycetota</taxon>
        <taxon>Actinomycetes</taxon>
        <taxon>Mycobacteriales</taxon>
        <taxon>Mycobacteriaceae</taxon>
        <taxon>Mycobacteroides</taxon>
        <taxon>Mycobacteroides abscessus</taxon>
    </lineage>
</organism>
<sequence>MEHDASVGQFVGQIHDGQLLGLDRISHHLRTLQQLGAGLLDMTGLELIDPRQPVLAPAQDRGHHPHHQIPDITTRNLTGIQRIKRGPHRTTGVMTQDRDQRHPQDRHRILNRTKHSRIDHLTGSTHDEHIAQTLIENNLRSHPAIRAPEQHDLRVLTIGQLRPPRHALTRMLRKTTDKTLVTLFECRPRGLRIRCHISLIPYRGMASM</sequence>